<evidence type="ECO:0000313" key="5">
    <source>
        <dbReference type="Proteomes" id="UP000756346"/>
    </source>
</evidence>
<dbReference type="EMBL" id="JAGTJQ010000004">
    <property type="protein sequence ID" value="KAH7033708.1"/>
    <property type="molecule type" value="Genomic_DNA"/>
</dbReference>
<keyword evidence="5" id="KW-1185">Reference proteome</keyword>
<dbReference type="Proteomes" id="UP000756346">
    <property type="component" value="Unassembled WGS sequence"/>
</dbReference>
<feature type="region of interest" description="Disordered" evidence="2">
    <location>
        <begin position="1"/>
        <end position="21"/>
    </location>
</feature>
<protein>
    <recommendedName>
        <fullName evidence="3">Zn(2)-C6 fungal-type domain-containing protein</fullName>
    </recommendedName>
</protein>
<organism evidence="4 5">
    <name type="scientific">Microdochium trichocladiopsis</name>
    <dbReference type="NCBI Taxonomy" id="1682393"/>
    <lineage>
        <taxon>Eukaryota</taxon>
        <taxon>Fungi</taxon>
        <taxon>Dikarya</taxon>
        <taxon>Ascomycota</taxon>
        <taxon>Pezizomycotina</taxon>
        <taxon>Sordariomycetes</taxon>
        <taxon>Xylariomycetidae</taxon>
        <taxon>Xylariales</taxon>
        <taxon>Microdochiaceae</taxon>
        <taxon>Microdochium</taxon>
    </lineage>
</organism>
<dbReference type="InterPro" id="IPR036864">
    <property type="entry name" value="Zn2-C6_fun-type_DNA-bd_sf"/>
</dbReference>
<name>A0A9P8YA01_9PEZI</name>
<dbReference type="GO" id="GO:0000981">
    <property type="term" value="F:DNA-binding transcription factor activity, RNA polymerase II-specific"/>
    <property type="evidence" value="ECO:0007669"/>
    <property type="project" value="InterPro"/>
</dbReference>
<dbReference type="GeneID" id="70180766"/>
<dbReference type="GO" id="GO:0008270">
    <property type="term" value="F:zinc ion binding"/>
    <property type="evidence" value="ECO:0007669"/>
    <property type="project" value="InterPro"/>
</dbReference>
<keyword evidence="1" id="KW-0539">Nucleus</keyword>
<dbReference type="RefSeq" id="XP_046014540.1">
    <property type="nucleotide sequence ID" value="XM_046151220.1"/>
</dbReference>
<evidence type="ECO:0000256" key="1">
    <source>
        <dbReference type="ARBA" id="ARBA00023242"/>
    </source>
</evidence>
<dbReference type="InterPro" id="IPR050797">
    <property type="entry name" value="Carb_Metab_Trans_Reg"/>
</dbReference>
<accession>A0A9P8YA01</accession>
<feature type="compositionally biased region" description="Polar residues" evidence="2">
    <location>
        <begin position="75"/>
        <end position="112"/>
    </location>
</feature>
<feature type="region of interest" description="Disordered" evidence="2">
    <location>
        <begin position="314"/>
        <end position="333"/>
    </location>
</feature>
<dbReference type="SMART" id="SM00066">
    <property type="entry name" value="GAL4"/>
    <property type="match status" value="1"/>
</dbReference>
<dbReference type="CDD" id="cd00067">
    <property type="entry name" value="GAL4"/>
    <property type="match status" value="1"/>
</dbReference>
<dbReference type="PANTHER" id="PTHR31668">
    <property type="entry name" value="GLUCOSE TRANSPORT TRANSCRIPTION REGULATOR RGT1-RELATED-RELATED"/>
    <property type="match status" value="1"/>
</dbReference>
<dbReference type="InterPro" id="IPR001138">
    <property type="entry name" value="Zn2Cys6_DnaBD"/>
</dbReference>
<dbReference type="PROSITE" id="PS50048">
    <property type="entry name" value="ZN2_CY6_FUNGAL_2"/>
    <property type="match status" value="1"/>
</dbReference>
<evidence type="ECO:0000256" key="2">
    <source>
        <dbReference type="SAM" id="MobiDB-lite"/>
    </source>
</evidence>
<dbReference type="OrthoDB" id="2534600at2759"/>
<comment type="caution">
    <text evidence="4">The sequence shown here is derived from an EMBL/GenBank/DDBJ whole genome shotgun (WGS) entry which is preliminary data.</text>
</comment>
<evidence type="ECO:0000259" key="3">
    <source>
        <dbReference type="PROSITE" id="PS50048"/>
    </source>
</evidence>
<proteinExistence type="predicted"/>
<dbReference type="SUPFAM" id="SSF57701">
    <property type="entry name" value="Zn2/Cys6 DNA-binding domain"/>
    <property type="match status" value="1"/>
</dbReference>
<dbReference type="CDD" id="cd12148">
    <property type="entry name" value="fungal_TF_MHR"/>
    <property type="match status" value="1"/>
</dbReference>
<gene>
    <name evidence="4" type="ORF">B0I36DRAFT_266925</name>
</gene>
<dbReference type="Gene3D" id="4.10.240.10">
    <property type="entry name" value="Zn(2)-C6 fungal-type DNA-binding domain"/>
    <property type="match status" value="1"/>
</dbReference>
<feature type="domain" description="Zn(2)-C6 fungal-type" evidence="3">
    <location>
        <begin position="27"/>
        <end position="62"/>
    </location>
</feature>
<feature type="region of interest" description="Disordered" evidence="2">
    <location>
        <begin position="62"/>
        <end position="116"/>
    </location>
</feature>
<sequence>MAMVSPVSAGGGHADNTRAKTPRNLSACDACRARKVKCIYSHEDDDGNECRGCRHAGIRCTRDKPRRTRGPGKRQWSQHSPLPAATSPTLSRFSQSSDSRLASTPTRGTTDTIFPPSPFVTDGDGDFHGVCSRSTILTILTDWADQVYPLAPLLHRQTFLHRLLSREDERNPVFCALVLSTCAVTVSTLRRLSFQKYPGVTVMRCVAAIDQAQMLQPRTYTLDWCICCYNVASSLSALDGPQFLRQYETIKDAIAGVQWLLFCEPRREVMALHDREISRRLFWLMTMWQLAAEMRGETFLTFLPSRSLSLDLDSTRPRPLSDSELGVPRPENLDTSMLDTEAKAIWLKDNDQYITGLNSLLDVMMVWEHVKIDMAHRPAADTLQAGMARMQAVMDNLAPELRWRGGLTRFPVPSPGHEAQTLNILITSLYIRSNLLQHLGTVPGISHASIVSDVLGILEHISPDVHEANGFSLVKKIRDIGAAYLQELRFSGDGPLDVVDDSAQRTVNILLARLEKLDFRGPLQHDSV</sequence>
<evidence type="ECO:0000313" key="4">
    <source>
        <dbReference type="EMBL" id="KAH7033708.1"/>
    </source>
</evidence>
<reference evidence="4" key="1">
    <citation type="journal article" date="2021" name="Nat. Commun.">
        <title>Genetic determinants of endophytism in the Arabidopsis root mycobiome.</title>
        <authorList>
            <person name="Mesny F."/>
            <person name="Miyauchi S."/>
            <person name="Thiergart T."/>
            <person name="Pickel B."/>
            <person name="Atanasova L."/>
            <person name="Karlsson M."/>
            <person name="Huettel B."/>
            <person name="Barry K.W."/>
            <person name="Haridas S."/>
            <person name="Chen C."/>
            <person name="Bauer D."/>
            <person name="Andreopoulos W."/>
            <person name="Pangilinan J."/>
            <person name="LaButti K."/>
            <person name="Riley R."/>
            <person name="Lipzen A."/>
            <person name="Clum A."/>
            <person name="Drula E."/>
            <person name="Henrissat B."/>
            <person name="Kohler A."/>
            <person name="Grigoriev I.V."/>
            <person name="Martin F.M."/>
            <person name="Hacquard S."/>
        </authorList>
    </citation>
    <scope>NUCLEOTIDE SEQUENCE</scope>
    <source>
        <strain evidence="4">MPI-CAGE-CH-0230</strain>
    </source>
</reference>
<dbReference type="PROSITE" id="PS00463">
    <property type="entry name" value="ZN2_CY6_FUNGAL_1"/>
    <property type="match status" value="1"/>
</dbReference>
<dbReference type="AlphaFoldDB" id="A0A9P8YA01"/>